<dbReference type="EMBL" id="JAHVJA010000001">
    <property type="protein sequence ID" value="MBY6138438.1"/>
    <property type="molecule type" value="Genomic_DNA"/>
</dbReference>
<keyword evidence="3" id="KW-1185">Reference proteome</keyword>
<accession>A0ABS7NB64</accession>
<organism evidence="2 3">
    <name type="scientific">Leisingera daeponensis</name>
    <dbReference type="NCBI Taxonomy" id="405746"/>
    <lineage>
        <taxon>Bacteria</taxon>
        <taxon>Pseudomonadati</taxon>
        <taxon>Pseudomonadota</taxon>
        <taxon>Alphaproteobacteria</taxon>
        <taxon>Rhodobacterales</taxon>
        <taxon>Roseobacteraceae</taxon>
        <taxon>Leisingera</taxon>
    </lineage>
</organism>
<name>A0ABS7NB64_9RHOB</name>
<reference evidence="2 3" key="1">
    <citation type="submission" date="2021-06" db="EMBL/GenBank/DDBJ databases">
        <title>50 bacteria genomes isolated from Dapeng, Shenzhen, China.</title>
        <authorList>
            <person name="Zheng W."/>
            <person name="Yu S."/>
            <person name="Huang Y."/>
        </authorList>
    </citation>
    <scope>NUCLEOTIDE SEQUENCE [LARGE SCALE GENOMIC DNA]</scope>
    <source>
        <strain evidence="2 3">DP1N14-2</strain>
    </source>
</reference>
<sequence length="139" mass="14301">MTRPLIDLAKALLNATLILLALCLFLGWKLMAATEGVTANAAAIADRVTPLHSAVASLQEEVASLRRTIEDGAETAPPARLAALEDRLARLQTGLSEIRRLPQQAAAEAARAGAAELAARLISATPGVKPDGSCAPTGG</sequence>
<protein>
    <submittedName>
        <fullName evidence="2">Uncharacterized protein</fullName>
    </submittedName>
</protein>
<keyword evidence="1" id="KW-0175">Coiled coil</keyword>
<comment type="caution">
    <text evidence="2">The sequence shown here is derived from an EMBL/GenBank/DDBJ whole genome shotgun (WGS) entry which is preliminary data.</text>
</comment>
<dbReference type="RefSeq" id="WP_222507281.1">
    <property type="nucleotide sequence ID" value="NZ_JAHVJA010000001.1"/>
</dbReference>
<evidence type="ECO:0000313" key="3">
    <source>
        <dbReference type="Proteomes" id="UP000766629"/>
    </source>
</evidence>
<evidence type="ECO:0000313" key="2">
    <source>
        <dbReference type="EMBL" id="MBY6138438.1"/>
    </source>
</evidence>
<proteinExistence type="predicted"/>
<gene>
    <name evidence="2" type="ORF">KUV26_03230</name>
</gene>
<feature type="coiled-coil region" evidence="1">
    <location>
        <begin position="55"/>
        <end position="101"/>
    </location>
</feature>
<dbReference type="Proteomes" id="UP000766629">
    <property type="component" value="Unassembled WGS sequence"/>
</dbReference>
<evidence type="ECO:0000256" key="1">
    <source>
        <dbReference type="SAM" id="Coils"/>
    </source>
</evidence>